<evidence type="ECO:0000259" key="1">
    <source>
        <dbReference type="PROSITE" id="PS50943"/>
    </source>
</evidence>
<dbReference type="OrthoDB" id="886488at2"/>
<dbReference type="InterPro" id="IPR001387">
    <property type="entry name" value="Cro/C1-type_HTH"/>
</dbReference>
<gene>
    <name evidence="2" type="ORF">EI293_13725</name>
</gene>
<dbReference type="Gene3D" id="1.10.260.40">
    <property type="entry name" value="lambda repressor-like DNA-binding domains"/>
    <property type="match status" value="1"/>
</dbReference>
<dbReference type="AlphaFoldDB" id="A0A3R9NVP4"/>
<dbReference type="CDD" id="cd00093">
    <property type="entry name" value="HTH_XRE"/>
    <property type="match status" value="1"/>
</dbReference>
<keyword evidence="3" id="KW-1185">Reference proteome</keyword>
<protein>
    <recommendedName>
        <fullName evidence="1">HTH cro/C1-type domain-containing protein</fullName>
    </recommendedName>
</protein>
<dbReference type="GO" id="GO:0003677">
    <property type="term" value="F:DNA binding"/>
    <property type="evidence" value="ECO:0007669"/>
    <property type="project" value="InterPro"/>
</dbReference>
<accession>A0A3R9NVP4</accession>
<dbReference type="Pfam" id="PF13560">
    <property type="entry name" value="HTH_31"/>
    <property type="match status" value="1"/>
</dbReference>
<proteinExistence type="predicted"/>
<evidence type="ECO:0000313" key="2">
    <source>
        <dbReference type="EMBL" id="RSK42853.1"/>
    </source>
</evidence>
<name>A0A3R9NVP4_9BACT</name>
<sequence>MMTVPTASFVSLTAPVRAHLGVSLPQLARYLGVSASFVSHLEAGRKPLPAALLPRLLRLLSALPPPLGQGPPAVPLPPPYNPLLPLPAPEQLAPPLPEAPAPEPLRRRLRDQRLRLLTLGTELAAAQTRAAALHHRRLGLARLHTLPPPPEAAEAAHLARWLQALAEDLRRDDPDPAARAAALHLLAARVAGLRAEVAALGAPQ</sequence>
<dbReference type="InterPro" id="IPR010982">
    <property type="entry name" value="Lambda_DNA-bd_dom_sf"/>
</dbReference>
<dbReference type="PROSITE" id="PS50943">
    <property type="entry name" value="HTH_CROC1"/>
    <property type="match status" value="1"/>
</dbReference>
<organism evidence="2 3">
    <name type="scientific">Hymenobacter perfusus</name>
    <dbReference type="NCBI Taxonomy" id="1236770"/>
    <lineage>
        <taxon>Bacteria</taxon>
        <taxon>Pseudomonadati</taxon>
        <taxon>Bacteroidota</taxon>
        <taxon>Cytophagia</taxon>
        <taxon>Cytophagales</taxon>
        <taxon>Hymenobacteraceae</taxon>
        <taxon>Hymenobacter</taxon>
    </lineage>
</organism>
<comment type="caution">
    <text evidence="2">The sequence shown here is derived from an EMBL/GenBank/DDBJ whole genome shotgun (WGS) entry which is preliminary data.</text>
</comment>
<reference evidence="2 3" key="1">
    <citation type="submission" date="2018-12" db="EMBL/GenBank/DDBJ databases">
        <authorList>
            <person name="Feng G."/>
            <person name="Zhu H."/>
        </authorList>
    </citation>
    <scope>NUCLEOTIDE SEQUENCE [LARGE SCALE GENOMIC DNA]</scope>
    <source>
        <strain evidence="2 3">LMG 26000</strain>
    </source>
</reference>
<feature type="domain" description="HTH cro/C1-type" evidence="1">
    <location>
        <begin position="17"/>
        <end position="67"/>
    </location>
</feature>
<evidence type="ECO:0000313" key="3">
    <source>
        <dbReference type="Proteomes" id="UP000270291"/>
    </source>
</evidence>
<dbReference type="Proteomes" id="UP000270291">
    <property type="component" value="Unassembled WGS sequence"/>
</dbReference>
<dbReference type="EMBL" id="RWIU01000004">
    <property type="protein sequence ID" value="RSK42853.1"/>
    <property type="molecule type" value="Genomic_DNA"/>
</dbReference>
<dbReference type="SUPFAM" id="SSF47413">
    <property type="entry name" value="lambda repressor-like DNA-binding domains"/>
    <property type="match status" value="1"/>
</dbReference>